<dbReference type="InterPro" id="IPR017907">
    <property type="entry name" value="Znf_RING_CS"/>
</dbReference>
<feature type="region of interest" description="Disordered" evidence="5">
    <location>
        <begin position="688"/>
        <end position="708"/>
    </location>
</feature>
<dbReference type="PROSITE" id="PS00518">
    <property type="entry name" value="ZF_RING_1"/>
    <property type="match status" value="1"/>
</dbReference>
<dbReference type="PROSITE" id="PS50089">
    <property type="entry name" value="ZF_RING_2"/>
    <property type="match status" value="1"/>
</dbReference>
<feature type="domain" description="RING-type" evidence="6">
    <location>
        <begin position="384"/>
        <end position="425"/>
    </location>
</feature>
<dbReference type="OrthoDB" id="342730at2759"/>
<reference evidence="8" key="2">
    <citation type="submission" date="2017-05" db="UniProtKB">
        <authorList>
            <consortium name="EnsemblMetazoa"/>
        </authorList>
    </citation>
    <scope>IDENTIFICATION</scope>
</reference>
<proteinExistence type="predicted"/>
<dbReference type="KEGG" id="aqu:109585469"/>
<dbReference type="Gene3D" id="3.30.40.10">
    <property type="entry name" value="Zinc/RING finger domain, C3HC4 (zinc finger)"/>
    <property type="match status" value="1"/>
</dbReference>
<dbReference type="AlphaFoldDB" id="A0A1X7TY04"/>
<accession>A0A1X7TY04</accession>
<evidence type="ECO:0000313" key="9">
    <source>
        <dbReference type="Proteomes" id="UP000007879"/>
    </source>
</evidence>
<dbReference type="Gene3D" id="3.30.160.60">
    <property type="entry name" value="Classic Zinc Finger"/>
    <property type="match status" value="1"/>
</dbReference>
<dbReference type="InParanoid" id="A0A1X7TY04"/>
<evidence type="ECO:0000256" key="2">
    <source>
        <dbReference type="ARBA" id="ARBA00022771"/>
    </source>
</evidence>
<evidence type="ECO:0008006" key="10">
    <source>
        <dbReference type="Google" id="ProtNLM"/>
    </source>
</evidence>
<dbReference type="EnsemblMetazoa" id="Aqu2.1.20123_001">
    <property type="protein sequence ID" value="Aqu2.1.20123_001"/>
    <property type="gene ID" value="Aqu2.1.20123"/>
</dbReference>
<dbReference type="CDD" id="cd19756">
    <property type="entry name" value="Bbox2"/>
    <property type="match status" value="1"/>
</dbReference>
<gene>
    <name evidence="8" type="primary">109585469</name>
</gene>
<feature type="domain" description="B box-type" evidence="7">
    <location>
        <begin position="519"/>
        <end position="547"/>
    </location>
</feature>
<dbReference type="Proteomes" id="UP000007879">
    <property type="component" value="Unassembled WGS sequence"/>
</dbReference>
<dbReference type="PANTHER" id="PTHR25462:SF291">
    <property type="entry name" value="E3 UBIQUITIN-PROTEIN LIGASE TRIM45"/>
    <property type="match status" value="1"/>
</dbReference>
<dbReference type="InterPro" id="IPR047153">
    <property type="entry name" value="TRIM45/56/19-like"/>
</dbReference>
<protein>
    <recommendedName>
        <fullName evidence="10">RING-type domain-containing protein</fullName>
    </recommendedName>
</protein>
<keyword evidence="1" id="KW-0479">Metal-binding</keyword>
<evidence type="ECO:0000256" key="1">
    <source>
        <dbReference type="ARBA" id="ARBA00022723"/>
    </source>
</evidence>
<dbReference type="InterPro" id="IPR001841">
    <property type="entry name" value="Znf_RING"/>
</dbReference>
<dbReference type="InterPro" id="IPR000315">
    <property type="entry name" value="Znf_B-box"/>
</dbReference>
<keyword evidence="2 4" id="KW-0863">Zinc-finger</keyword>
<dbReference type="GO" id="GO:0061630">
    <property type="term" value="F:ubiquitin protein ligase activity"/>
    <property type="evidence" value="ECO:0007669"/>
    <property type="project" value="TreeGrafter"/>
</dbReference>
<keyword evidence="3" id="KW-0862">Zinc</keyword>
<organism evidence="8">
    <name type="scientific">Amphimedon queenslandica</name>
    <name type="common">Sponge</name>
    <dbReference type="NCBI Taxonomy" id="400682"/>
    <lineage>
        <taxon>Eukaryota</taxon>
        <taxon>Metazoa</taxon>
        <taxon>Porifera</taxon>
        <taxon>Demospongiae</taxon>
        <taxon>Heteroscleromorpha</taxon>
        <taxon>Haplosclerida</taxon>
        <taxon>Niphatidae</taxon>
        <taxon>Amphimedon</taxon>
    </lineage>
</organism>
<dbReference type="eggNOG" id="KOG2177">
    <property type="taxonomic scope" value="Eukaryota"/>
</dbReference>
<keyword evidence="9" id="KW-1185">Reference proteome</keyword>
<evidence type="ECO:0000259" key="7">
    <source>
        <dbReference type="PROSITE" id="PS50119"/>
    </source>
</evidence>
<dbReference type="InterPro" id="IPR027370">
    <property type="entry name" value="Znf-RING_euk"/>
</dbReference>
<dbReference type="GO" id="GO:0008270">
    <property type="term" value="F:zinc ion binding"/>
    <property type="evidence" value="ECO:0007669"/>
    <property type="project" value="UniProtKB-KW"/>
</dbReference>
<reference evidence="9" key="1">
    <citation type="journal article" date="2010" name="Nature">
        <title>The Amphimedon queenslandica genome and the evolution of animal complexity.</title>
        <authorList>
            <person name="Srivastava M."/>
            <person name="Simakov O."/>
            <person name="Chapman J."/>
            <person name="Fahey B."/>
            <person name="Gauthier M.E."/>
            <person name="Mitros T."/>
            <person name="Richards G.S."/>
            <person name="Conaco C."/>
            <person name="Dacre M."/>
            <person name="Hellsten U."/>
            <person name="Larroux C."/>
            <person name="Putnam N.H."/>
            <person name="Stanke M."/>
            <person name="Adamska M."/>
            <person name="Darling A."/>
            <person name="Degnan S.M."/>
            <person name="Oakley T.H."/>
            <person name="Plachetzki D.C."/>
            <person name="Zhai Y."/>
            <person name="Adamski M."/>
            <person name="Calcino A."/>
            <person name="Cummins S.F."/>
            <person name="Goodstein D.M."/>
            <person name="Harris C."/>
            <person name="Jackson D.J."/>
            <person name="Leys S.P."/>
            <person name="Shu S."/>
            <person name="Woodcroft B.J."/>
            <person name="Vervoort M."/>
            <person name="Kosik K.S."/>
            <person name="Manning G."/>
            <person name="Degnan B.M."/>
            <person name="Rokhsar D.S."/>
        </authorList>
    </citation>
    <scope>NUCLEOTIDE SEQUENCE [LARGE SCALE GENOMIC DNA]</scope>
</reference>
<dbReference type="Pfam" id="PF13445">
    <property type="entry name" value="zf-RING_UBOX"/>
    <property type="match status" value="1"/>
</dbReference>
<feature type="compositionally biased region" description="Low complexity" evidence="5">
    <location>
        <begin position="688"/>
        <end position="701"/>
    </location>
</feature>
<evidence type="ECO:0000313" key="8">
    <source>
        <dbReference type="EnsemblMetazoa" id="Aqu2.1.20123_001"/>
    </source>
</evidence>
<dbReference type="SMART" id="SM00184">
    <property type="entry name" value="RING"/>
    <property type="match status" value="1"/>
</dbReference>
<name>A0A1X7TY04_AMPQE</name>
<dbReference type="EnsemblMetazoa" id="XM_020001563.1">
    <property type="protein sequence ID" value="XP_019857122.1"/>
    <property type="gene ID" value="LOC109585469"/>
</dbReference>
<evidence type="ECO:0000256" key="5">
    <source>
        <dbReference type="SAM" id="MobiDB-lite"/>
    </source>
</evidence>
<evidence type="ECO:0000256" key="4">
    <source>
        <dbReference type="PROSITE-ProRule" id="PRU00024"/>
    </source>
</evidence>
<dbReference type="InterPro" id="IPR013083">
    <property type="entry name" value="Znf_RING/FYVE/PHD"/>
</dbReference>
<dbReference type="SUPFAM" id="SSF57850">
    <property type="entry name" value="RING/U-box"/>
    <property type="match status" value="1"/>
</dbReference>
<sequence>MATAAEKFRIVYGDITNVLSVGRESCLIATNRFYSKKLIGEPLRREICSNSGVTAVNLLLDGLHAAIERDPKYLVDVVEVLSEDHPSLCVAFKKMNEEEGSNPVRLPVSVAISTASCSTEPQIQPNEVVSLLEDKVQSNPDAVLAVNDLSSKFDSLYTLASSSLQHIKLEDLKVPLESKLSRTSKEVKDRFCPLLKGVTSTPQFFSFLLEHKFCGFLNFNLLSIFTKRFGSESLKQEMSQYEASYRSFSKAIKMKDLLDSILNNPSISKPLAPIGLPMIENVLEESWYSRSYSSFLEVMSSIYTWFGSGSMMFSDIRKNCIIVNYGLFGEEGLEVVSEDVTSPEKRLLLKECGITVALHTGAKSKLDEKQSKSRLHKFEESVTCPLCKELFKDPKVLSCHHSFCLDCLQRVNKTEEGSILCPVCRKGEKLPQEGVRGLPAAHHLTSIIEVAQMLNIKDPSTELASSKECSSDDCEKAPVAWCANECGYLCEKCMKGHSKMRITKNHDVRLIKELQKEQDIPLYCKHHKKQYRQYYCMDCNDMVCPECLQYCCDCQKLICDGCLKEHGYPDDPEDSSMIRKGGLHSVHFLKNLIKHGKAREVELEKEESELKSLDEALKLYVINLKSSIEKMGKNWSNRISSRRDDCKKGREELGAAGQTANHFISGDRIVSSPERTFQVLMEYSSSSAATASNDTNDSNNSEGSFPSQQQQGVSKMWLYWPSSESQSLEMIEKIQPHHIKVTFPVNPFRASKDNWFHVSLNNLLPVRPSGNPLLPVVSIKGVLTSSNYSPSIKLVGNMTWFVLFNANESKIEVDVSIDGVHPQGSPFSFHADPDNINEDVGDTSVNNDAEVKYEKSISISQN</sequence>
<evidence type="ECO:0000256" key="3">
    <source>
        <dbReference type="ARBA" id="ARBA00022833"/>
    </source>
</evidence>
<dbReference type="PROSITE" id="PS50119">
    <property type="entry name" value="ZF_BBOX"/>
    <property type="match status" value="1"/>
</dbReference>
<evidence type="ECO:0000259" key="6">
    <source>
        <dbReference type="PROSITE" id="PS50089"/>
    </source>
</evidence>
<dbReference type="PANTHER" id="PTHR25462">
    <property type="entry name" value="BONUS, ISOFORM C-RELATED"/>
    <property type="match status" value="1"/>
</dbReference>